<reference evidence="13 14" key="1">
    <citation type="submission" date="2019-03" db="EMBL/GenBank/DDBJ databases">
        <title>Complete genome sequence of Paenisporosarcina antarctica CGMCC 1.6503T.</title>
        <authorList>
            <person name="Rong J.-C."/>
            <person name="Chi N.-Y."/>
            <person name="Zhang Q.-F."/>
        </authorList>
    </citation>
    <scope>NUCLEOTIDE SEQUENCE [LARGE SCALE GENOMIC DNA]</scope>
    <source>
        <strain evidence="13 14">CGMCC 1.6503</strain>
    </source>
</reference>
<comment type="similarity">
    <text evidence="2 10">Belongs to the short-chain dehydrogenases/reductases (SDR) family.</text>
</comment>
<comment type="pathway">
    <text evidence="1 11">Lipid metabolism; fatty acid biosynthesis.</text>
</comment>
<dbReference type="InterPro" id="IPR036291">
    <property type="entry name" value="NAD(P)-bd_dom_sf"/>
</dbReference>
<evidence type="ECO:0000256" key="3">
    <source>
        <dbReference type="ARBA" id="ARBA00012948"/>
    </source>
</evidence>
<evidence type="ECO:0000256" key="9">
    <source>
        <dbReference type="PIRSR" id="PIRSR611284-2"/>
    </source>
</evidence>
<evidence type="ECO:0000256" key="5">
    <source>
        <dbReference type="ARBA" id="ARBA00023002"/>
    </source>
</evidence>
<sequence length="260" mass="28061">MAMDIVDLTNKNTIRKPLEGKVAVVTGGSRGIGATIAKVLAKNGAFVAINYQTRTDSADAVVKEIEELGGTSCAIQSDVSKPEDVKNFMEEVKKRYGKIDILVNNAGITRDRTFRNLSDEQWNEVINVNLNSVFYTTSAVIDHMLERKYGRIINISSIIGQAGGFGQSNYSASKAGMIGLTKSLALETARNGVTVNAVCPGFIETEMVGEMPDNVKEGIVSKIPMKRLGQTNEIAEAVLFLAQADYITGQSINVNGGLYM</sequence>
<feature type="active site" description="Proton acceptor" evidence="8">
    <location>
        <position position="170"/>
    </location>
</feature>
<organism evidence="13 14">
    <name type="scientific">Paenisporosarcina antarctica</name>
    <dbReference type="NCBI Taxonomy" id="417367"/>
    <lineage>
        <taxon>Bacteria</taxon>
        <taxon>Bacillati</taxon>
        <taxon>Bacillota</taxon>
        <taxon>Bacilli</taxon>
        <taxon>Bacillales</taxon>
        <taxon>Caryophanaceae</taxon>
        <taxon>Paenisporosarcina</taxon>
    </lineage>
</organism>
<dbReference type="PANTHER" id="PTHR42879">
    <property type="entry name" value="3-OXOACYL-(ACYL-CARRIER-PROTEIN) REDUCTASE"/>
    <property type="match status" value="1"/>
</dbReference>
<dbReference type="PANTHER" id="PTHR42879:SF2">
    <property type="entry name" value="3-OXOACYL-[ACYL-CARRIER-PROTEIN] REDUCTASE FABG"/>
    <property type="match status" value="1"/>
</dbReference>
<accession>A0A4P6ZY34</accession>
<keyword evidence="14" id="KW-1185">Reference proteome</keyword>
<dbReference type="NCBIfam" id="NF009466">
    <property type="entry name" value="PRK12826.1-2"/>
    <property type="match status" value="1"/>
</dbReference>
<dbReference type="NCBIfam" id="TIGR01829">
    <property type="entry name" value="AcAcCoA_reduct"/>
    <property type="match status" value="1"/>
</dbReference>
<dbReference type="EMBL" id="CP038015">
    <property type="protein sequence ID" value="QBP41224.1"/>
    <property type="molecule type" value="Genomic_DNA"/>
</dbReference>
<dbReference type="GO" id="GO:0042619">
    <property type="term" value="P:poly-hydroxybutyrate biosynthetic process"/>
    <property type="evidence" value="ECO:0007669"/>
    <property type="project" value="InterPro"/>
</dbReference>
<dbReference type="OrthoDB" id="9803333at2"/>
<evidence type="ECO:0000313" key="14">
    <source>
        <dbReference type="Proteomes" id="UP000294292"/>
    </source>
</evidence>
<dbReference type="NCBIfam" id="NF009464">
    <property type="entry name" value="PRK12824.1"/>
    <property type="match status" value="1"/>
</dbReference>
<evidence type="ECO:0000256" key="4">
    <source>
        <dbReference type="ARBA" id="ARBA00022832"/>
    </source>
</evidence>
<dbReference type="Proteomes" id="UP000294292">
    <property type="component" value="Chromosome"/>
</dbReference>
<gene>
    <name evidence="13" type="primary">fabG</name>
    <name evidence="13" type="ORF">E2636_08790</name>
</gene>
<keyword evidence="5 11" id="KW-0560">Oxidoreductase</keyword>
<feature type="binding site" evidence="9">
    <location>
        <position position="53"/>
    </location>
    <ligand>
        <name>NADP(+)</name>
        <dbReference type="ChEBI" id="CHEBI:58349"/>
    </ligand>
</feature>
<evidence type="ECO:0000256" key="6">
    <source>
        <dbReference type="ARBA" id="ARBA00023160"/>
    </source>
</evidence>
<feature type="binding site" evidence="9">
    <location>
        <position position="203"/>
    </location>
    <ligand>
        <name>NADP(+)</name>
        <dbReference type="ChEBI" id="CHEBI:58349"/>
    </ligand>
</feature>
<evidence type="ECO:0000256" key="1">
    <source>
        <dbReference type="ARBA" id="ARBA00005194"/>
    </source>
</evidence>
<dbReference type="InterPro" id="IPR011284">
    <property type="entry name" value="3oxo_ACP_reduc"/>
</dbReference>
<dbReference type="InterPro" id="IPR050259">
    <property type="entry name" value="SDR"/>
</dbReference>
<protein>
    <recommendedName>
        <fullName evidence="3 11">3-oxoacyl-[acyl-carrier-protein] reductase</fullName>
        <ecNumber evidence="3 11">1.1.1.100</ecNumber>
    </recommendedName>
</protein>
<dbReference type="RefSeq" id="WP_134209869.1">
    <property type="nucleotide sequence ID" value="NZ_CP038015.1"/>
</dbReference>
<dbReference type="SUPFAM" id="SSF51735">
    <property type="entry name" value="NAD(P)-binding Rossmann-fold domains"/>
    <property type="match status" value="1"/>
</dbReference>
<dbReference type="FunFam" id="3.40.50.720:FF:000173">
    <property type="entry name" value="3-oxoacyl-[acyl-carrier protein] reductase"/>
    <property type="match status" value="1"/>
</dbReference>
<dbReference type="GO" id="GO:0006633">
    <property type="term" value="P:fatty acid biosynthetic process"/>
    <property type="evidence" value="ECO:0007669"/>
    <property type="project" value="UniProtKB-UniPathway"/>
</dbReference>
<evidence type="ECO:0000256" key="8">
    <source>
        <dbReference type="PIRSR" id="PIRSR611284-1"/>
    </source>
</evidence>
<dbReference type="GO" id="GO:0051287">
    <property type="term" value="F:NAD binding"/>
    <property type="evidence" value="ECO:0007669"/>
    <property type="project" value="UniProtKB-UniRule"/>
</dbReference>
<dbReference type="UniPathway" id="UPA00094"/>
<evidence type="ECO:0000256" key="10">
    <source>
        <dbReference type="RuleBase" id="RU000363"/>
    </source>
</evidence>
<comment type="subunit">
    <text evidence="11">Homotetramer.</text>
</comment>
<dbReference type="PRINTS" id="PR00080">
    <property type="entry name" value="SDRFAMILY"/>
</dbReference>
<evidence type="ECO:0000313" key="13">
    <source>
        <dbReference type="EMBL" id="QBP41224.1"/>
    </source>
</evidence>
<dbReference type="GO" id="GO:0018454">
    <property type="term" value="F:acetoacetyl-CoA reductase activity"/>
    <property type="evidence" value="ECO:0007669"/>
    <property type="project" value="InterPro"/>
</dbReference>
<dbReference type="KEGG" id="panc:E2636_08790"/>
<dbReference type="Pfam" id="PF00106">
    <property type="entry name" value="adh_short"/>
    <property type="match status" value="1"/>
</dbReference>
<dbReference type="Gene3D" id="3.40.50.720">
    <property type="entry name" value="NAD(P)-binding Rossmann-like Domain"/>
    <property type="match status" value="1"/>
</dbReference>
<dbReference type="EC" id="1.1.1.100" evidence="3 11"/>
<dbReference type="NCBIfam" id="NF005559">
    <property type="entry name" value="PRK07231.1"/>
    <property type="match status" value="1"/>
</dbReference>
<feature type="binding site" evidence="9">
    <location>
        <begin position="170"/>
        <end position="174"/>
    </location>
    <ligand>
        <name>NADP(+)</name>
        <dbReference type="ChEBI" id="CHEBI:58349"/>
    </ligand>
</feature>
<evidence type="ECO:0000259" key="12">
    <source>
        <dbReference type="SMART" id="SM00822"/>
    </source>
</evidence>
<evidence type="ECO:0000256" key="7">
    <source>
        <dbReference type="ARBA" id="ARBA00048508"/>
    </source>
</evidence>
<evidence type="ECO:0000256" key="2">
    <source>
        <dbReference type="ARBA" id="ARBA00006484"/>
    </source>
</evidence>
<keyword evidence="11" id="KW-0443">Lipid metabolism</keyword>
<dbReference type="InterPro" id="IPR002347">
    <property type="entry name" value="SDR_fam"/>
</dbReference>
<feature type="domain" description="Ketoreductase" evidence="12">
    <location>
        <begin position="21"/>
        <end position="201"/>
    </location>
</feature>
<evidence type="ECO:0000256" key="11">
    <source>
        <dbReference type="RuleBase" id="RU366074"/>
    </source>
</evidence>
<keyword evidence="6 11" id="KW-0275">Fatty acid biosynthesis</keyword>
<comment type="catalytic activity">
    <reaction evidence="7 11">
        <text>a (3R)-hydroxyacyl-[ACP] + NADP(+) = a 3-oxoacyl-[ACP] + NADPH + H(+)</text>
        <dbReference type="Rhea" id="RHEA:17397"/>
        <dbReference type="Rhea" id="RHEA-COMP:9916"/>
        <dbReference type="Rhea" id="RHEA-COMP:9945"/>
        <dbReference type="ChEBI" id="CHEBI:15378"/>
        <dbReference type="ChEBI" id="CHEBI:57783"/>
        <dbReference type="ChEBI" id="CHEBI:58349"/>
        <dbReference type="ChEBI" id="CHEBI:78776"/>
        <dbReference type="ChEBI" id="CHEBI:78827"/>
        <dbReference type="EC" id="1.1.1.100"/>
    </reaction>
</comment>
<dbReference type="InterPro" id="IPR057326">
    <property type="entry name" value="KR_dom"/>
</dbReference>
<dbReference type="NCBIfam" id="TIGR01830">
    <property type="entry name" value="3oxo_ACP_reduc"/>
    <property type="match status" value="1"/>
</dbReference>
<feature type="binding site" evidence="9">
    <location>
        <position position="105"/>
    </location>
    <ligand>
        <name>NADP(+)</name>
        <dbReference type="ChEBI" id="CHEBI:58349"/>
    </ligand>
</feature>
<keyword evidence="9 11" id="KW-0521">NADP</keyword>
<dbReference type="PROSITE" id="PS00061">
    <property type="entry name" value="ADH_SHORT"/>
    <property type="match status" value="1"/>
</dbReference>
<feature type="binding site" evidence="9">
    <location>
        <begin position="27"/>
        <end position="30"/>
    </location>
    <ligand>
        <name>NADP(+)</name>
        <dbReference type="ChEBI" id="CHEBI:58349"/>
    </ligand>
</feature>
<dbReference type="PRINTS" id="PR00081">
    <property type="entry name" value="GDHRDH"/>
</dbReference>
<dbReference type="InterPro" id="IPR020904">
    <property type="entry name" value="Sc_DH/Rdtase_CS"/>
</dbReference>
<proteinExistence type="inferred from homology"/>
<dbReference type="GO" id="GO:0005737">
    <property type="term" value="C:cytoplasm"/>
    <property type="evidence" value="ECO:0007669"/>
    <property type="project" value="InterPro"/>
</dbReference>
<keyword evidence="4 11" id="KW-0276">Fatty acid metabolism</keyword>
<dbReference type="GO" id="GO:0004316">
    <property type="term" value="F:3-oxoacyl-[acyl-carrier-protein] reductase (NADPH) activity"/>
    <property type="evidence" value="ECO:0007669"/>
    <property type="project" value="UniProtKB-UniRule"/>
</dbReference>
<keyword evidence="11" id="KW-0444">Lipid biosynthesis</keyword>
<comment type="function">
    <text evidence="11">Catalyzes the NADPH-dependent reduction of beta-ketoacyl-ACP substrates to beta-hydroxyacyl-ACP products, the first reductive step in the elongation cycle of fatty acid biosynthesis.</text>
</comment>
<dbReference type="CDD" id="cd05333">
    <property type="entry name" value="BKR_SDR_c"/>
    <property type="match status" value="1"/>
</dbReference>
<dbReference type="AlphaFoldDB" id="A0A4P6ZY34"/>
<dbReference type="SMART" id="SM00822">
    <property type="entry name" value="PKS_KR"/>
    <property type="match status" value="1"/>
</dbReference>
<name>A0A4P6ZY34_9BACL</name>
<dbReference type="InterPro" id="IPR011283">
    <property type="entry name" value="Acetoacetyl-CoA_reductase"/>
</dbReference>